<feature type="region of interest" description="Disordered" evidence="1">
    <location>
        <begin position="68"/>
        <end position="93"/>
    </location>
</feature>
<proteinExistence type="predicted"/>
<keyword evidence="3" id="KW-1185">Reference proteome</keyword>
<evidence type="ECO:0000256" key="1">
    <source>
        <dbReference type="SAM" id="MobiDB-lite"/>
    </source>
</evidence>
<evidence type="ECO:0000313" key="3">
    <source>
        <dbReference type="Proteomes" id="UP001604277"/>
    </source>
</evidence>
<reference evidence="3" key="1">
    <citation type="submission" date="2024-07" db="EMBL/GenBank/DDBJ databases">
        <title>Two chromosome-level genome assemblies of Korean endemic species Abeliophyllum distichum and Forsythia ovata (Oleaceae).</title>
        <authorList>
            <person name="Jang H."/>
        </authorList>
    </citation>
    <scope>NUCLEOTIDE SEQUENCE [LARGE SCALE GENOMIC DNA]</scope>
</reference>
<sequence length="124" mass="13971">MDLTTVQSISTALNLIDTKKGNLKRAFQELQSHSSSLTSFTFTWSDLNSYFTSIQSDLILEFSTLQSLESSRTPKPKAKKQKDSCGSDPVPARPELKCLLSGPKKGLRFMLSWLTRLKTRQTRV</sequence>
<dbReference type="EMBL" id="JBFOLJ010000015">
    <property type="protein sequence ID" value="KAL2473098.1"/>
    <property type="molecule type" value="Genomic_DNA"/>
</dbReference>
<protein>
    <submittedName>
        <fullName evidence="2">FRIGIDA-like protein 1</fullName>
    </submittedName>
</protein>
<comment type="caution">
    <text evidence="2">The sequence shown here is derived from an EMBL/GenBank/DDBJ whole genome shotgun (WGS) entry which is preliminary data.</text>
</comment>
<evidence type="ECO:0000313" key="2">
    <source>
        <dbReference type="EMBL" id="KAL2473098.1"/>
    </source>
</evidence>
<accession>A0ABD1QA68</accession>
<name>A0ABD1QA68_9LAMI</name>
<gene>
    <name evidence="2" type="ORF">Fot_48834</name>
</gene>
<dbReference type="AlphaFoldDB" id="A0ABD1QA68"/>
<organism evidence="2 3">
    <name type="scientific">Forsythia ovata</name>
    <dbReference type="NCBI Taxonomy" id="205694"/>
    <lineage>
        <taxon>Eukaryota</taxon>
        <taxon>Viridiplantae</taxon>
        <taxon>Streptophyta</taxon>
        <taxon>Embryophyta</taxon>
        <taxon>Tracheophyta</taxon>
        <taxon>Spermatophyta</taxon>
        <taxon>Magnoliopsida</taxon>
        <taxon>eudicotyledons</taxon>
        <taxon>Gunneridae</taxon>
        <taxon>Pentapetalae</taxon>
        <taxon>asterids</taxon>
        <taxon>lamiids</taxon>
        <taxon>Lamiales</taxon>
        <taxon>Oleaceae</taxon>
        <taxon>Forsythieae</taxon>
        <taxon>Forsythia</taxon>
    </lineage>
</organism>
<dbReference type="Proteomes" id="UP001604277">
    <property type="component" value="Unassembled WGS sequence"/>
</dbReference>